<dbReference type="STRING" id="151549.A0A4C1TNW0"/>
<dbReference type="OrthoDB" id="6904753at2759"/>
<organism evidence="1 2">
    <name type="scientific">Eumeta variegata</name>
    <name type="common">Bagworm moth</name>
    <name type="synonym">Eumeta japonica</name>
    <dbReference type="NCBI Taxonomy" id="151549"/>
    <lineage>
        <taxon>Eukaryota</taxon>
        <taxon>Metazoa</taxon>
        <taxon>Ecdysozoa</taxon>
        <taxon>Arthropoda</taxon>
        <taxon>Hexapoda</taxon>
        <taxon>Insecta</taxon>
        <taxon>Pterygota</taxon>
        <taxon>Neoptera</taxon>
        <taxon>Endopterygota</taxon>
        <taxon>Lepidoptera</taxon>
        <taxon>Glossata</taxon>
        <taxon>Ditrysia</taxon>
        <taxon>Tineoidea</taxon>
        <taxon>Psychidae</taxon>
        <taxon>Oiketicinae</taxon>
        <taxon>Eumeta</taxon>
    </lineage>
</organism>
<reference evidence="1 2" key="1">
    <citation type="journal article" date="2019" name="Commun. Biol.">
        <title>The bagworm genome reveals a unique fibroin gene that provides high tensile strength.</title>
        <authorList>
            <person name="Kono N."/>
            <person name="Nakamura H."/>
            <person name="Ohtoshi R."/>
            <person name="Tomita M."/>
            <person name="Numata K."/>
            <person name="Arakawa K."/>
        </authorList>
    </citation>
    <scope>NUCLEOTIDE SEQUENCE [LARGE SCALE GENOMIC DNA]</scope>
</reference>
<gene>
    <name evidence="1" type="ORF">EVAR_5296_1</name>
</gene>
<dbReference type="EMBL" id="BGZK01000073">
    <property type="protein sequence ID" value="GBP15597.1"/>
    <property type="molecule type" value="Genomic_DNA"/>
</dbReference>
<dbReference type="Proteomes" id="UP000299102">
    <property type="component" value="Unassembled WGS sequence"/>
</dbReference>
<evidence type="ECO:0000313" key="1">
    <source>
        <dbReference type="EMBL" id="GBP15597.1"/>
    </source>
</evidence>
<name>A0A4C1TNW0_EUMVA</name>
<sequence length="154" mass="17101">MISARDKMSPFRRTDRYIDRLVADASRVFLYDSSRRLVHELSRVACASSRMTFTCVFSDGVAVLKPSVYDFCPQGGASGAISKVHKSDRKIGHRRVGEGGEITYKKIQSSQIMGSIQLGLYPFYIRWRCWGLLVNLRTSGDPSSGPSGTGGLTW</sequence>
<keyword evidence="2" id="KW-1185">Reference proteome</keyword>
<protein>
    <submittedName>
        <fullName evidence="1">Uncharacterized protein</fullName>
    </submittedName>
</protein>
<dbReference type="AlphaFoldDB" id="A0A4C1TNW0"/>
<proteinExistence type="predicted"/>
<accession>A0A4C1TNW0</accession>
<evidence type="ECO:0000313" key="2">
    <source>
        <dbReference type="Proteomes" id="UP000299102"/>
    </source>
</evidence>
<comment type="caution">
    <text evidence="1">The sequence shown here is derived from an EMBL/GenBank/DDBJ whole genome shotgun (WGS) entry which is preliminary data.</text>
</comment>